<dbReference type="EMBL" id="BGZK01000655">
    <property type="protein sequence ID" value="GBP54793.1"/>
    <property type="molecule type" value="Genomic_DNA"/>
</dbReference>
<reference evidence="1 2" key="1">
    <citation type="journal article" date="2019" name="Commun. Biol.">
        <title>The bagworm genome reveals a unique fibroin gene that provides high tensile strength.</title>
        <authorList>
            <person name="Kono N."/>
            <person name="Nakamura H."/>
            <person name="Ohtoshi R."/>
            <person name="Tomita M."/>
            <person name="Numata K."/>
            <person name="Arakawa K."/>
        </authorList>
    </citation>
    <scope>NUCLEOTIDE SEQUENCE [LARGE SCALE GENOMIC DNA]</scope>
</reference>
<sequence length="152" mass="16720">MKKAIIKRTITTRAYAGNDVGDVNATKADKEECAKASPGSDERNNNHAMSHMQRIYNIDRKSDRIIAVKLAMDNPPPLNIVSVFTPQTGGADSEKQAFWDDCDELFNSFSSKETKYIGGDLNGHVGFDNLVHKEIIGQFGSVPKLVHDLLVG</sequence>
<accession>A0A4C1WV67</accession>
<organism evidence="1 2">
    <name type="scientific">Eumeta variegata</name>
    <name type="common">Bagworm moth</name>
    <name type="synonym">Eumeta japonica</name>
    <dbReference type="NCBI Taxonomy" id="151549"/>
    <lineage>
        <taxon>Eukaryota</taxon>
        <taxon>Metazoa</taxon>
        <taxon>Ecdysozoa</taxon>
        <taxon>Arthropoda</taxon>
        <taxon>Hexapoda</taxon>
        <taxon>Insecta</taxon>
        <taxon>Pterygota</taxon>
        <taxon>Neoptera</taxon>
        <taxon>Endopterygota</taxon>
        <taxon>Lepidoptera</taxon>
        <taxon>Glossata</taxon>
        <taxon>Ditrysia</taxon>
        <taxon>Tineoidea</taxon>
        <taxon>Psychidae</taxon>
        <taxon>Oiketicinae</taxon>
        <taxon>Eumeta</taxon>
    </lineage>
</organism>
<protein>
    <recommendedName>
        <fullName evidence="3">Craniofacial development protein 2</fullName>
    </recommendedName>
</protein>
<proteinExistence type="predicted"/>
<keyword evidence="2" id="KW-1185">Reference proteome</keyword>
<dbReference type="AlphaFoldDB" id="A0A4C1WV67"/>
<dbReference type="Proteomes" id="UP000299102">
    <property type="component" value="Unassembled WGS sequence"/>
</dbReference>
<dbReference type="InterPro" id="IPR036691">
    <property type="entry name" value="Endo/exonu/phosph_ase_sf"/>
</dbReference>
<name>A0A4C1WV67_EUMVA</name>
<gene>
    <name evidence="1" type="ORF">EVAR_87865_1</name>
</gene>
<comment type="caution">
    <text evidence="1">The sequence shown here is derived from an EMBL/GenBank/DDBJ whole genome shotgun (WGS) entry which is preliminary data.</text>
</comment>
<evidence type="ECO:0000313" key="2">
    <source>
        <dbReference type="Proteomes" id="UP000299102"/>
    </source>
</evidence>
<evidence type="ECO:0008006" key="3">
    <source>
        <dbReference type="Google" id="ProtNLM"/>
    </source>
</evidence>
<evidence type="ECO:0000313" key="1">
    <source>
        <dbReference type="EMBL" id="GBP54793.1"/>
    </source>
</evidence>
<dbReference type="Gene3D" id="3.60.10.10">
    <property type="entry name" value="Endonuclease/exonuclease/phosphatase"/>
    <property type="match status" value="1"/>
</dbReference>
<dbReference type="OrthoDB" id="418748at2759"/>